<keyword evidence="2" id="KW-0732">Signal</keyword>
<gene>
    <name evidence="4" type="ordered locus">FraEuI1c_6632</name>
</gene>
<evidence type="ECO:0000259" key="3">
    <source>
        <dbReference type="Pfam" id="PF14344"/>
    </source>
</evidence>
<evidence type="ECO:0000313" key="5">
    <source>
        <dbReference type="Proteomes" id="UP000002484"/>
    </source>
</evidence>
<keyword evidence="5" id="KW-1185">Reference proteome</keyword>
<evidence type="ECO:0000313" key="4">
    <source>
        <dbReference type="EMBL" id="ADP84602.1"/>
    </source>
</evidence>
<organism evidence="4 5">
    <name type="scientific">Pseudofrankia inefficax (strain DSM 45817 / CECT 9037 / DDB 130130 / EuI1c)</name>
    <name type="common">Frankia inefficax</name>
    <dbReference type="NCBI Taxonomy" id="298654"/>
    <lineage>
        <taxon>Bacteria</taxon>
        <taxon>Bacillati</taxon>
        <taxon>Actinomycetota</taxon>
        <taxon>Actinomycetes</taxon>
        <taxon>Frankiales</taxon>
        <taxon>Frankiaceae</taxon>
        <taxon>Pseudofrankia</taxon>
    </lineage>
</organism>
<proteinExistence type="predicted"/>
<accession>E3JAY1</accession>
<dbReference type="EMBL" id="CP002299">
    <property type="protein sequence ID" value="ADP84602.1"/>
    <property type="molecule type" value="Genomic_DNA"/>
</dbReference>
<evidence type="ECO:0000256" key="2">
    <source>
        <dbReference type="SAM" id="SignalP"/>
    </source>
</evidence>
<evidence type="ECO:0000256" key="1">
    <source>
        <dbReference type="SAM" id="Phobius"/>
    </source>
</evidence>
<name>E3JAY1_PSEI1</name>
<dbReference type="KEGG" id="fri:FraEuI1c_6632"/>
<feature type="transmembrane region" description="Helical" evidence="1">
    <location>
        <begin position="248"/>
        <end position="267"/>
    </location>
</feature>
<sequence precursor="true">MALLAVAVGAAVGVPALASPAAAAPAATTTATGTVTLVHGLPGVVADVTVDGKEVIKSFAPERITDPLSLPAGVHQFAVRPAGAAPTSAPAVSGSFAIAAGSRLSVAVGLDAAGQPMAHVYDDAASGLAAGAAGVIVRNVADVADARASLDGAPLGGAAGAGSVVNSSQRATVATTGSHTVTVTDTAGTTTLVKAQTVPVRPSTASVLYLIGRPGSYTWLADQVATATPDRVNTGTSGLVADHSTPPAVLPALLGVAVVAAAGLVGWRRRRVWLARRGQPGTT</sequence>
<feature type="signal peptide" evidence="2">
    <location>
        <begin position="1"/>
        <end position="18"/>
    </location>
</feature>
<dbReference type="InterPro" id="IPR025510">
    <property type="entry name" value="DUF4397"/>
</dbReference>
<dbReference type="Pfam" id="PF14344">
    <property type="entry name" value="DUF4397"/>
    <property type="match status" value="1"/>
</dbReference>
<dbReference type="Proteomes" id="UP000002484">
    <property type="component" value="Chromosome"/>
</dbReference>
<dbReference type="eggNOG" id="ENOG502ZCRG">
    <property type="taxonomic scope" value="Bacteria"/>
</dbReference>
<protein>
    <recommendedName>
        <fullName evidence="3">DUF4397 domain-containing protein</fullName>
    </recommendedName>
</protein>
<feature type="domain" description="DUF4397" evidence="3">
    <location>
        <begin position="34"/>
        <end position="143"/>
    </location>
</feature>
<keyword evidence="1" id="KW-0812">Transmembrane</keyword>
<dbReference type="HOGENOM" id="CLU_982648_0_0_11"/>
<dbReference type="STRING" id="298654.FraEuI1c_6632"/>
<reference evidence="4 5" key="1">
    <citation type="submission" date="2010-10" db="EMBL/GenBank/DDBJ databases">
        <title>Complete sequence of Frankia sp. EuI1c.</title>
        <authorList>
            <consortium name="US DOE Joint Genome Institute"/>
            <person name="Lucas S."/>
            <person name="Copeland A."/>
            <person name="Lapidus A."/>
            <person name="Cheng J.-F."/>
            <person name="Bruce D."/>
            <person name="Goodwin L."/>
            <person name="Pitluck S."/>
            <person name="Chertkov O."/>
            <person name="Detter J.C."/>
            <person name="Han C."/>
            <person name="Tapia R."/>
            <person name="Land M."/>
            <person name="Hauser L."/>
            <person name="Jeffries C."/>
            <person name="Kyrpides N."/>
            <person name="Ivanova N."/>
            <person name="Mikhailova N."/>
            <person name="Beauchemin N."/>
            <person name="Sen A."/>
            <person name="Sur S.A."/>
            <person name="Gtari M."/>
            <person name="Wall L."/>
            <person name="Tisa L."/>
            <person name="Woyke T."/>
        </authorList>
    </citation>
    <scope>NUCLEOTIDE SEQUENCE [LARGE SCALE GENOMIC DNA]</scope>
    <source>
        <strain evidence="5">DSM 45817 / CECT 9037 / EuI1c</strain>
    </source>
</reference>
<keyword evidence="1" id="KW-1133">Transmembrane helix</keyword>
<dbReference type="InParanoid" id="E3JAY1"/>
<dbReference type="AlphaFoldDB" id="E3JAY1"/>
<keyword evidence="1" id="KW-0472">Membrane</keyword>
<feature type="chain" id="PRO_5038454419" description="DUF4397 domain-containing protein" evidence="2">
    <location>
        <begin position="19"/>
        <end position="283"/>
    </location>
</feature>